<feature type="compositionally biased region" description="Pro residues" evidence="10">
    <location>
        <begin position="352"/>
        <end position="374"/>
    </location>
</feature>
<name>A0ABT3L3V2_9CYAN</name>
<evidence type="ECO:0000259" key="11">
    <source>
        <dbReference type="PROSITE" id="PS50011"/>
    </source>
</evidence>
<dbReference type="PROSITE" id="PS00107">
    <property type="entry name" value="PROTEIN_KINASE_ATP"/>
    <property type="match status" value="1"/>
</dbReference>
<evidence type="ECO:0000256" key="4">
    <source>
        <dbReference type="ARBA" id="ARBA00022741"/>
    </source>
</evidence>
<evidence type="ECO:0000256" key="3">
    <source>
        <dbReference type="ARBA" id="ARBA00022679"/>
    </source>
</evidence>
<organism evidence="12 13">
    <name type="scientific">Spirulina subsalsa FACHB-351</name>
    <dbReference type="NCBI Taxonomy" id="234711"/>
    <lineage>
        <taxon>Bacteria</taxon>
        <taxon>Bacillati</taxon>
        <taxon>Cyanobacteriota</taxon>
        <taxon>Cyanophyceae</taxon>
        <taxon>Spirulinales</taxon>
        <taxon>Spirulinaceae</taxon>
        <taxon>Spirulina</taxon>
    </lineage>
</organism>
<evidence type="ECO:0000256" key="5">
    <source>
        <dbReference type="ARBA" id="ARBA00022777"/>
    </source>
</evidence>
<keyword evidence="2 12" id="KW-0723">Serine/threonine-protein kinase</keyword>
<feature type="compositionally biased region" description="Pro residues" evidence="10">
    <location>
        <begin position="277"/>
        <end position="290"/>
    </location>
</feature>
<reference evidence="12 13" key="1">
    <citation type="submission" date="2021-08" db="EMBL/GenBank/DDBJ databases">
        <title>Draft genome sequence of Spirulina subsalsa with high tolerance to salinity and hype-accumulation of phycocyanin.</title>
        <authorList>
            <person name="Pei H."/>
            <person name="Jiang L."/>
        </authorList>
    </citation>
    <scope>NUCLEOTIDE SEQUENCE [LARGE SCALE GENOMIC DNA]</scope>
    <source>
        <strain evidence="12 13">FACHB-351</strain>
    </source>
</reference>
<dbReference type="PROSITE" id="PS00108">
    <property type="entry name" value="PROTEIN_KINASE_ST"/>
    <property type="match status" value="1"/>
</dbReference>
<accession>A0ABT3L3V2</accession>
<dbReference type="InterPro" id="IPR008271">
    <property type="entry name" value="Ser/Thr_kinase_AS"/>
</dbReference>
<evidence type="ECO:0000256" key="8">
    <source>
        <dbReference type="ARBA" id="ARBA00048679"/>
    </source>
</evidence>
<feature type="compositionally biased region" description="Pro residues" evidence="10">
    <location>
        <begin position="335"/>
        <end position="345"/>
    </location>
</feature>
<feature type="domain" description="Protein kinase" evidence="11">
    <location>
        <begin position="13"/>
        <end position="276"/>
    </location>
</feature>
<dbReference type="PROSITE" id="PS50011">
    <property type="entry name" value="PROTEIN_KINASE_DOM"/>
    <property type="match status" value="1"/>
</dbReference>
<keyword evidence="5 12" id="KW-0418">Kinase</keyword>
<comment type="catalytic activity">
    <reaction evidence="8">
        <text>L-seryl-[protein] + ATP = O-phospho-L-seryl-[protein] + ADP + H(+)</text>
        <dbReference type="Rhea" id="RHEA:17989"/>
        <dbReference type="Rhea" id="RHEA-COMP:9863"/>
        <dbReference type="Rhea" id="RHEA-COMP:11604"/>
        <dbReference type="ChEBI" id="CHEBI:15378"/>
        <dbReference type="ChEBI" id="CHEBI:29999"/>
        <dbReference type="ChEBI" id="CHEBI:30616"/>
        <dbReference type="ChEBI" id="CHEBI:83421"/>
        <dbReference type="ChEBI" id="CHEBI:456216"/>
        <dbReference type="EC" id="2.7.11.1"/>
    </reaction>
</comment>
<evidence type="ECO:0000256" key="7">
    <source>
        <dbReference type="ARBA" id="ARBA00047899"/>
    </source>
</evidence>
<comment type="caution">
    <text evidence="12">The sequence shown here is derived from an EMBL/GenBank/DDBJ whole genome shotgun (WGS) entry which is preliminary data.</text>
</comment>
<dbReference type="PANTHER" id="PTHR24363:SF0">
    <property type="entry name" value="SERINE_THREONINE KINASE LIKE DOMAIN CONTAINING 1"/>
    <property type="match status" value="1"/>
</dbReference>
<evidence type="ECO:0000256" key="1">
    <source>
        <dbReference type="ARBA" id="ARBA00012513"/>
    </source>
</evidence>
<dbReference type="Gene3D" id="3.30.200.20">
    <property type="entry name" value="Phosphorylase Kinase, domain 1"/>
    <property type="match status" value="1"/>
</dbReference>
<dbReference type="EC" id="2.7.11.1" evidence="1"/>
<proteinExistence type="predicted"/>
<keyword evidence="3" id="KW-0808">Transferase</keyword>
<sequence>MDMTPPFCLDNRYQIERTLGRGGFGETFLAKDTKMPSQPICVVKQLKPLIHQSQVYQLVQDRFQKEAAILEKLGKEHRQIPQLYAYFEQESQFYLVQEYIEGTPLNQLVKTTEGEARQILLDLLPVLTYIHNQGIIHRDIKPDNIILRQSDQKPVLIDFGAVRETMGLDINSRGSTTSSIVIGTPGFMPSEQAAGRPIFSSDLYSLALTIVCLLTGKLPPDLTDPQTSEIVWRTYVPNIDPHFANVLDRALQYLPRDRFKLASEMQQALQTVSPTIPSSPPTVPSIPPSIPSQSPTEVISSPPSRQGAGWQSAVITGGIVGICAVLGFVLVSPPRTPDPPPPTPPETVTNPTPSPETTPNPTPPPETVTTPPTPQVSTFYFLADSAYREQSNMAQRLRELRSAGYNGAGQFWIPDYSNLSGQPYYQVYVAKFEGRDRCVELLRQYGQQQPDAYCALASPNPGDSMNQITAQEVRPNPSARISPDEGVRDHYAQVNRRNYSEGWSRLSSNFRQQHLQNDYSAYTNWWDTVAHVAVERTQVVQNSGDQATVITQLRYDMKNGNTGRDRLRLYLQWDNSRNVWIVRDRDKL</sequence>
<dbReference type="CDD" id="cd14014">
    <property type="entry name" value="STKc_PknB_like"/>
    <property type="match status" value="1"/>
</dbReference>
<dbReference type="SMART" id="SM00220">
    <property type="entry name" value="S_TKc"/>
    <property type="match status" value="1"/>
</dbReference>
<evidence type="ECO:0000256" key="6">
    <source>
        <dbReference type="ARBA" id="ARBA00022840"/>
    </source>
</evidence>
<evidence type="ECO:0000256" key="9">
    <source>
        <dbReference type="PROSITE-ProRule" id="PRU10141"/>
    </source>
</evidence>
<evidence type="ECO:0000313" key="12">
    <source>
        <dbReference type="EMBL" id="MCW6036185.1"/>
    </source>
</evidence>
<evidence type="ECO:0000256" key="10">
    <source>
        <dbReference type="SAM" id="MobiDB-lite"/>
    </source>
</evidence>
<gene>
    <name evidence="12" type="ORF">K4A83_07850</name>
</gene>
<dbReference type="SUPFAM" id="SSF56112">
    <property type="entry name" value="Protein kinase-like (PK-like)"/>
    <property type="match status" value="1"/>
</dbReference>
<comment type="catalytic activity">
    <reaction evidence="7">
        <text>L-threonyl-[protein] + ATP = O-phospho-L-threonyl-[protein] + ADP + H(+)</text>
        <dbReference type="Rhea" id="RHEA:46608"/>
        <dbReference type="Rhea" id="RHEA-COMP:11060"/>
        <dbReference type="Rhea" id="RHEA-COMP:11605"/>
        <dbReference type="ChEBI" id="CHEBI:15378"/>
        <dbReference type="ChEBI" id="CHEBI:30013"/>
        <dbReference type="ChEBI" id="CHEBI:30616"/>
        <dbReference type="ChEBI" id="CHEBI:61977"/>
        <dbReference type="ChEBI" id="CHEBI:456216"/>
        <dbReference type="EC" id="2.7.11.1"/>
    </reaction>
</comment>
<feature type="region of interest" description="Disordered" evidence="10">
    <location>
        <begin position="335"/>
        <end position="375"/>
    </location>
</feature>
<keyword evidence="4 9" id="KW-0547">Nucleotide-binding</keyword>
<dbReference type="EMBL" id="JAIHOM010000030">
    <property type="protein sequence ID" value="MCW6036185.1"/>
    <property type="molecule type" value="Genomic_DNA"/>
</dbReference>
<evidence type="ECO:0000256" key="2">
    <source>
        <dbReference type="ARBA" id="ARBA00022527"/>
    </source>
</evidence>
<keyword evidence="13" id="KW-1185">Reference proteome</keyword>
<protein>
    <recommendedName>
        <fullName evidence="1">non-specific serine/threonine protein kinase</fullName>
        <ecNumber evidence="1">2.7.11.1</ecNumber>
    </recommendedName>
</protein>
<feature type="binding site" evidence="9">
    <location>
        <position position="44"/>
    </location>
    <ligand>
        <name>ATP</name>
        <dbReference type="ChEBI" id="CHEBI:30616"/>
    </ligand>
</feature>
<dbReference type="InterPro" id="IPR011009">
    <property type="entry name" value="Kinase-like_dom_sf"/>
</dbReference>
<dbReference type="Pfam" id="PF00069">
    <property type="entry name" value="Pkinase"/>
    <property type="match status" value="1"/>
</dbReference>
<dbReference type="InterPro" id="IPR017441">
    <property type="entry name" value="Protein_kinase_ATP_BS"/>
</dbReference>
<keyword evidence="6 9" id="KW-0067">ATP-binding</keyword>
<dbReference type="GO" id="GO:0004674">
    <property type="term" value="F:protein serine/threonine kinase activity"/>
    <property type="evidence" value="ECO:0007669"/>
    <property type="project" value="UniProtKB-KW"/>
</dbReference>
<dbReference type="Proteomes" id="UP001526426">
    <property type="component" value="Unassembled WGS sequence"/>
</dbReference>
<evidence type="ECO:0000313" key="13">
    <source>
        <dbReference type="Proteomes" id="UP001526426"/>
    </source>
</evidence>
<dbReference type="Gene3D" id="1.10.510.10">
    <property type="entry name" value="Transferase(Phosphotransferase) domain 1"/>
    <property type="match status" value="1"/>
</dbReference>
<dbReference type="InterPro" id="IPR000719">
    <property type="entry name" value="Prot_kinase_dom"/>
</dbReference>
<dbReference type="PANTHER" id="PTHR24363">
    <property type="entry name" value="SERINE/THREONINE PROTEIN KINASE"/>
    <property type="match status" value="1"/>
</dbReference>
<feature type="region of interest" description="Disordered" evidence="10">
    <location>
        <begin position="272"/>
        <end position="309"/>
    </location>
</feature>